<comment type="caution">
    <text evidence="1">The sequence shown here is derived from an EMBL/GenBank/DDBJ whole genome shotgun (WGS) entry which is preliminary data.</text>
</comment>
<gene>
    <name evidence="1" type="ORF">GOODEAATRI_025618</name>
</gene>
<feature type="non-terminal residue" evidence="1">
    <location>
        <position position="1"/>
    </location>
</feature>
<proteinExistence type="predicted"/>
<dbReference type="EMBL" id="JAHRIO010013034">
    <property type="protein sequence ID" value="MEQ2162988.1"/>
    <property type="molecule type" value="Genomic_DNA"/>
</dbReference>
<protein>
    <submittedName>
        <fullName evidence="1">Uncharacterized protein</fullName>
    </submittedName>
</protein>
<reference evidence="1 2" key="1">
    <citation type="submission" date="2021-06" db="EMBL/GenBank/DDBJ databases">
        <authorList>
            <person name="Palmer J.M."/>
        </authorList>
    </citation>
    <scope>NUCLEOTIDE SEQUENCE [LARGE SCALE GENOMIC DNA]</scope>
    <source>
        <strain evidence="1 2">GA_2019</strain>
        <tissue evidence="1">Muscle</tissue>
    </source>
</reference>
<name>A0ABV0MX49_9TELE</name>
<accession>A0ABV0MX49</accession>
<evidence type="ECO:0000313" key="2">
    <source>
        <dbReference type="Proteomes" id="UP001476798"/>
    </source>
</evidence>
<sequence>EEMDRAISILKHREVVGSVQEGLADLGRSKTPLFWSKASKEERKAMVVADMTLSRISCHAATSVSQGRNRWWNDLVLRKLAEVAESCRQEANSRPYAPVRHPIMVDLGRQPKSSSRNIAPARPDYVVKAMQNHLLGGVHCPVGGGYGVSQVHRPGRSLHGGRLENCHVSHRMECMGFIGSSTVCLLCDMGCTSAGC</sequence>
<organism evidence="1 2">
    <name type="scientific">Goodea atripinnis</name>
    <dbReference type="NCBI Taxonomy" id="208336"/>
    <lineage>
        <taxon>Eukaryota</taxon>
        <taxon>Metazoa</taxon>
        <taxon>Chordata</taxon>
        <taxon>Craniata</taxon>
        <taxon>Vertebrata</taxon>
        <taxon>Euteleostomi</taxon>
        <taxon>Actinopterygii</taxon>
        <taxon>Neopterygii</taxon>
        <taxon>Teleostei</taxon>
        <taxon>Neoteleostei</taxon>
        <taxon>Acanthomorphata</taxon>
        <taxon>Ovalentaria</taxon>
        <taxon>Atherinomorphae</taxon>
        <taxon>Cyprinodontiformes</taxon>
        <taxon>Goodeidae</taxon>
        <taxon>Goodea</taxon>
    </lineage>
</organism>
<evidence type="ECO:0000313" key="1">
    <source>
        <dbReference type="EMBL" id="MEQ2162988.1"/>
    </source>
</evidence>
<keyword evidence="2" id="KW-1185">Reference proteome</keyword>
<dbReference type="Proteomes" id="UP001476798">
    <property type="component" value="Unassembled WGS sequence"/>
</dbReference>